<organism evidence="4 5">
    <name type="scientific">Xiamenia xianingshaonis</name>
    <dbReference type="NCBI Taxonomy" id="2682776"/>
    <lineage>
        <taxon>Bacteria</taxon>
        <taxon>Bacillati</taxon>
        <taxon>Actinomycetota</taxon>
        <taxon>Coriobacteriia</taxon>
        <taxon>Eggerthellales</taxon>
        <taxon>Eggerthellaceae</taxon>
        <taxon>Xiamenia</taxon>
    </lineage>
</organism>
<name>A0ABX0ILZ0_9ACTN</name>
<reference evidence="4 5" key="1">
    <citation type="submission" date="2019-11" db="EMBL/GenBank/DDBJ databases">
        <title>Eggerthellaceae novel genus isolated from the rectal contents of marmort.</title>
        <authorList>
            <person name="Zhang G."/>
        </authorList>
    </citation>
    <scope>NUCLEOTIDE SEQUENCE [LARGE SCALE GENOMIC DNA]</scope>
    <source>
        <strain evidence="5">zg-886</strain>
    </source>
</reference>
<dbReference type="PROSITE" id="PS00552">
    <property type="entry name" value="HTH_MERR_1"/>
    <property type="match status" value="1"/>
</dbReference>
<dbReference type="NCBIfam" id="NF047375">
    <property type="entry name" value="HeatShock_HspR"/>
    <property type="match status" value="1"/>
</dbReference>
<accession>A0ABX0ILZ0</accession>
<keyword evidence="2" id="KW-0175">Coiled coil</keyword>
<dbReference type="CDD" id="cd04766">
    <property type="entry name" value="HTH_HspR"/>
    <property type="match status" value="1"/>
</dbReference>
<feature type="coiled-coil region" evidence="2">
    <location>
        <begin position="77"/>
        <end position="111"/>
    </location>
</feature>
<dbReference type="Gene3D" id="1.10.1660.10">
    <property type="match status" value="1"/>
</dbReference>
<evidence type="ECO:0000259" key="3">
    <source>
        <dbReference type="PROSITE" id="PS50937"/>
    </source>
</evidence>
<dbReference type="InterPro" id="IPR047057">
    <property type="entry name" value="MerR_fam"/>
</dbReference>
<feature type="domain" description="HTH merR-type" evidence="3">
    <location>
        <begin position="12"/>
        <end position="80"/>
    </location>
</feature>
<dbReference type="Pfam" id="PF13411">
    <property type="entry name" value="MerR_1"/>
    <property type="match status" value="1"/>
</dbReference>
<dbReference type="SMART" id="SM00422">
    <property type="entry name" value="HTH_MERR"/>
    <property type="match status" value="1"/>
</dbReference>
<sequence length="135" mass="15152">MSASHTDRDRPLYMISVAAQLAGVHPQTLRAYEQKGLVTPQRTSGNTRMYSQADIDRLELINELTSEGINLAGVIRILDLEGRLDERDAEIDDLHKRVRRLADRVHELETRESVTALVRVADLPAASHRLPGIHP</sequence>
<dbReference type="PANTHER" id="PTHR30204">
    <property type="entry name" value="REDOX-CYCLING DRUG-SENSING TRANSCRIPTIONAL ACTIVATOR SOXR"/>
    <property type="match status" value="1"/>
</dbReference>
<dbReference type="PROSITE" id="PS50937">
    <property type="entry name" value="HTH_MERR_2"/>
    <property type="match status" value="1"/>
</dbReference>
<dbReference type="RefSeq" id="WP_165057139.1">
    <property type="nucleotide sequence ID" value="NZ_CP072829.1"/>
</dbReference>
<keyword evidence="5" id="KW-1185">Reference proteome</keyword>
<proteinExistence type="predicted"/>
<dbReference type="InterPro" id="IPR000551">
    <property type="entry name" value="MerR-type_HTH_dom"/>
</dbReference>
<protein>
    <submittedName>
        <fullName evidence="4">MerR family transcriptional regulator</fullName>
    </submittedName>
</protein>
<evidence type="ECO:0000256" key="2">
    <source>
        <dbReference type="SAM" id="Coils"/>
    </source>
</evidence>
<dbReference type="InterPro" id="IPR009061">
    <property type="entry name" value="DNA-bd_dom_put_sf"/>
</dbReference>
<dbReference type="SUPFAM" id="SSF46955">
    <property type="entry name" value="Putative DNA-binding domain"/>
    <property type="match status" value="1"/>
</dbReference>
<dbReference type="Proteomes" id="UP000636394">
    <property type="component" value="Unassembled WGS sequence"/>
</dbReference>
<dbReference type="PRINTS" id="PR00040">
    <property type="entry name" value="HTHMERR"/>
</dbReference>
<keyword evidence="1" id="KW-0238">DNA-binding</keyword>
<dbReference type="EMBL" id="WPCR01000004">
    <property type="protein sequence ID" value="NHM13862.1"/>
    <property type="molecule type" value="Genomic_DNA"/>
</dbReference>
<comment type="caution">
    <text evidence="4">The sequence shown here is derived from an EMBL/GenBank/DDBJ whole genome shotgun (WGS) entry which is preliminary data.</text>
</comment>
<gene>
    <name evidence="4" type="ORF">GMI68_03585</name>
</gene>
<evidence type="ECO:0000313" key="4">
    <source>
        <dbReference type="EMBL" id="NHM13862.1"/>
    </source>
</evidence>
<evidence type="ECO:0000313" key="5">
    <source>
        <dbReference type="Proteomes" id="UP000636394"/>
    </source>
</evidence>
<dbReference type="PANTHER" id="PTHR30204:SF58">
    <property type="entry name" value="HTH-TYPE TRANSCRIPTIONAL REGULATOR YFMP"/>
    <property type="match status" value="1"/>
</dbReference>
<evidence type="ECO:0000256" key="1">
    <source>
        <dbReference type="ARBA" id="ARBA00023125"/>
    </source>
</evidence>